<dbReference type="InterPro" id="IPR050277">
    <property type="entry name" value="Sodium:Solute_Symporter"/>
</dbReference>
<reference evidence="12 13" key="1">
    <citation type="submission" date="2024-06" db="EMBL/GenBank/DDBJ databases">
        <title>Genomic Encyclopedia of Type Strains, Phase IV (KMG-IV): sequencing the most valuable type-strain genomes for metagenomic binning, comparative biology and taxonomic classification.</title>
        <authorList>
            <person name="Goeker M."/>
        </authorList>
    </citation>
    <scope>NUCLEOTIDE SEQUENCE [LARGE SCALE GENOMIC DNA]</scope>
    <source>
        <strain evidence="12 13">DSM 100022</strain>
    </source>
</reference>
<evidence type="ECO:0000256" key="9">
    <source>
        <dbReference type="ARBA" id="ARBA00023201"/>
    </source>
</evidence>
<feature type="transmembrane region" description="Helical" evidence="11">
    <location>
        <begin position="225"/>
        <end position="242"/>
    </location>
</feature>
<feature type="transmembrane region" description="Helical" evidence="11">
    <location>
        <begin position="499"/>
        <end position="524"/>
    </location>
</feature>
<evidence type="ECO:0000256" key="6">
    <source>
        <dbReference type="ARBA" id="ARBA00022847"/>
    </source>
</evidence>
<feature type="transmembrane region" description="Helical" evidence="11">
    <location>
        <begin position="89"/>
        <end position="111"/>
    </location>
</feature>
<dbReference type="PANTHER" id="PTHR48086">
    <property type="entry name" value="SODIUM/PROLINE SYMPORTER-RELATED"/>
    <property type="match status" value="1"/>
</dbReference>
<dbReference type="RefSeq" id="WP_354490532.1">
    <property type="nucleotide sequence ID" value="NZ_JBEPMC010000003.1"/>
</dbReference>
<evidence type="ECO:0000256" key="11">
    <source>
        <dbReference type="SAM" id="Phobius"/>
    </source>
</evidence>
<keyword evidence="9" id="KW-0915">Sodium</keyword>
<evidence type="ECO:0000256" key="2">
    <source>
        <dbReference type="ARBA" id="ARBA00006434"/>
    </source>
</evidence>
<feature type="transmembrane region" description="Helical" evidence="11">
    <location>
        <begin position="21"/>
        <end position="42"/>
    </location>
</feature>
<feature type="transmembrane region" description="Helical" evidence="11">
    <location>
        <begin position="48"/>
        <end position="68"/>
    </location>
</feature>
<evidence type="ECO:0000256" key="7">
    <source>
        <dbReference type="ARBA" id="ARBA00022989"/>
    </source>
</evidence>
<accession>A0ABV2GLX7</accession>
<name>A0ABV2GLX7_9HYPH</name>
<gene>
    <name evidence="12" type="ORF">ABID19_002323</name>
</gene>
<feature type="transmembrane region" description="Helical" evidence="11">
    <location>
        <begin position="117"/>
        <end position="138"/>
    </location>
</feature>
<evidence type="ECO:0000313" key="13">
    <source>
        <dbReference type="Proteomes" id="UP001549204"/>
    </source>
</evidence>
<keyword evidence="13" id="KW-1185">Reference proteome</keyword>
<feature type="transmembrane region" description="Helical" evidence="11">
    <location>
        <begin position="321"/>
        <end position="341"/>
    </location>
</feature>
<dbReference type="CDD" id="cd11480">
    <property type="entry name" value="SLC5sbd_u4"/>
    <property type="match status" value="1"/>
</dbReference>
<keyword evidence="7 11" id="KW-1133">Transmembrane helix</keyword>
<dbReference type="NCBIfam" id="TIGR00813">
    <property type="entry name" value="sss"/>
    <property type="match status" value="1"/>
</dbReference>
<feature type="transmembrane region" description="Helical" evidence="11">
    <location>
        <begin position="426"/>
        <end position="455"/>
    </location>
</feature>
<dbReference type="InterPro" id="IPR038377">
    <property type="entry name" value="Na/Glc_symporter_sf"/>
</dbReference>
<evidence type="ECO:0000256" key="1">
    <source>
        <dbReference type="ARBA" id="ARBA00004141"/>
    </source>
</evidence>
<dbReference type="NCBIfam" id="TIGR03648">
    <property type="entry name" value="Na_symport_lg"/>
    <property type="match status" value="1"/>
</dbReference>
<sequence length="621" mass="66272">MANTTATTAGGGDFTSNLGRIYGIYTGGFIAFIILMAILSAMGVENVVIGYLFMGFTIVIYAVIGVLSRTMHVGEYYVAGRRVPALYNGMATGADWMSAASFIGMAGSLYLLGYDGLGFVLGWTGGYVLVAILVAPYLRKFGAYTVPDFLSARYGGNLARLIGVIVLFSCSFTYVVAQIFGTGLISARFLGIDFNVAVYVGLAGILVCSMLGGMRAVTWTQVAQYIVLIIAYLIPVIWMSTVKTGVPIPQLMQGQALANITALETAQGITLHHITPFAHGGYDAKNFFLLILCLMVGTASLPHVLMRYFTTPSVREARVSVAWSLLFIFILYFTAPAYAAFAKWTMLDLVASGLTPENISEKAGWMMRWAAADNTLVQICGKAATDTAAIVAACAEKGVTALSFADINLNADMIVLATPEMAGMPYVISGLVAAGGLAAALSTADGLLLAIANALSHDIYYKMIDQNAPTSRRLIVSRILLVMVAVLAAYVASTKPSDILSMVSWAFSLAAGGLFPALVLGVWWKRANSAGAVAGMIAGFGITIFYLVMTQYGADFDKATPNMELWWGVKNISSAAFGLPVGFAVMIIVSLLTKAPSRDMQDFIEEIRVPRGKQMMEEKIA</sequence>
<keyword evidence="4" id="KW-1003">Cell membrane</keyword>
<evidence type="ECO:0000256" key="3">
    <source>
        <dbReference type="ARBA" id="ARBA00022448"/>
    </source>
</evidence>
<comment type="similarity">
    <text evidence="2 10">Belongs to the sodium:solute symporter (SSF) (TC 2.A.21) family.</text>
</comment>
<dbReference type="Gene3D" id="1.20.1730.10">
    <property type="entry name" value="Sodium/glucose cotransporter"/>
    <property type="match status" value="1"/>
</dbReference>
<feature type="transmembrane region" description="Helical" evidence="11">
    <location>
        <begin position="158"/>
        <end position="180"/>
    </location>
</feature>
<feature type="transmembrane region" description="Helical" evidence="11">
    <location>
        <begin position="192"/>
        <end position="213"/>
    </location>
</feature>
<proteinExistence type="inferred from homology"/>
<comment type="caution">
    <text evidence="12">The sequence shown here is derived from an EMBL/GenBank/DDBJ whole genome shotgun (WGS) entry which is preliminary data.</text>
</comment>
<keyword evidence="8 11" id="KW-0472">Membrane</keyword>
<keyword evidence="5 11" id="KW-0812">Transmembrane</keyword>
<keyword evidence="9" id="KW-0739">Sodium transport</keyword>
<dbReference type="InterPro" id="IPR018212">
    <property type="entry name" value="Na/solute_symporter_CS"/>
</dbReference>
<dbReference type="PROSITE" id="PS50283">
    <property type="entry name" value="NA_SOLUT_SYMP_3"/>
    <property type="match status" value="1"/>
</dbReference>
<dbReference type="EMBL" id="JBEPMC010000003">
    <property type="protein sequence ID" value="MET3579298.1"/>
    <property type="molecule type" value="Genomic_DNA"/>
</dbReference>
<comment type="subcellular location">
    <subcellularLocation>
        <location evidence="1">Membrane</location>
        <topology evidence="1">Multi-pass membrane protein</topology>
    </subcellularLocation>
</comment>
<organism evidence="12 13">
    <name type="scientific">Mesorhizobium robiniae</name>
    <dbReference type="NCBI Taxonomy" id="559315"/>
    <lineage>
        <taxon>Bacteria</taxon>
        <taxon>Pseudomonadati</taxon>
        <taxon>Pseudomonadota</taxon>
        <taxon>Alphaproteobacteria</taxon>
        <taxon>Hyphomicrobiales</taxon>
        <taxon>Phyllobacteriaceae</taxon>
        <taxon>Mesorhizobium</taxon>
    </lineage>
</organism>
<dbReference type="PANTHER" id="PTHR48086:SF5">
    <property type="entry name" value="NA(+):SOLUTE SYMPORTER (SSF FAMILY)"/>
    <property type="match status" value="1"/>
</dbReference>
<feature type="transmembrane region" description="Helical" evidence="11">
    <location>
        <begin position="475"/>
        <end position="493"/>
    </location>
</feature>
<feature type="transmembrane region" description="Helical" evidence="11">
    <location>
        <begin position="572"/>
        <end position="592"/>
    </location>
</feature>
<evidence type="ECO:0000256" key="4">
    <source>
        <dbReference type="ARBA" id="ARBA00022475"/>
    </source>
</evidence>
<evidence type="ECO:0000256" key="10">
    <source>
        <dbReference type="RuleBase" id="RU362091"/>
    </source>
</evidence>
<keyword evidence="6" id="KW-0769">Symport</keyword>
<feature type="transmembrane region" description="Helical" evidence="11">
    <location>
        <begin position="287"/>
        <end position="309"/>
    </location>
</feature>
<dbReference type="InterPro" id="IPR019899">
    <property type="entry name" value="Na/solute_symporter_VC_2705"/>
</dbReference>
<evidence type="ECO:0000256" key="8">
    <source>
        <dbReference type="ARBA" id="ARBA00023136"/>
    </source>
</evidence>
<evidence type="ECO:0000256" key="5">
    <source>
        <dbReference type="ARBA" id="ARBA00022692"/>
    </source>
</evidence>
<protein>
    <submittedName>
        <fullName evidence="12">Cation/acetate symporter</fullName>
    </submittedName>
</protein>
<dbReference type="Pfam" id="PF00474">
    <property type="entry name" value="SSF"/>
    <property type="match status" value="2"/>
</dbReference>
<feature type="transmembrane region" description="Helical" evidence="11">
    <location>
        <begin position="531"/>
        <end position="552"/>
    </location>
</feature>
<dbReference type="Proteomes" id="UP001549204">
    <property type="component" value="Unassembled WGS sequence"/>
</dbReference>
<keyword evidence="3" id="KW-0813">Transport</keyword>
<dbReference type="PROSITE" id="PS00457">
    <property type="entry name" value="NA_SOLUT_SYMP_2"/>
    <property type="match status" value="1"/>
</dbReference>
<evidence type="ECO:0000313" key="12">
    <source>
        <dbReference type="EMBL" id="MET3579298.1"/>
    </source>
</evidence>
<dbReference type="InterPro" id="IPR001734">
    <property type="entry name" value="Na/solute_symporter"/>
</dbReference>
<keyword evidence="9" id="KW-0406">Ion transport</keyword>